<comment type="caution">
    <text evidence="1">The sequence shown here is derived from an EMBL/GenBank/DDBJ whole genome shotgun (WGS) entry which is preliminary data.</text>
</comment>
<dbReference type="EMBL" id="JAFNEN010000458">
    <property type="protein sequence ID" value="KAG8182581.1"/>
    <property type="molecule type" value="Genomic_DNA"/>
</dbReference>
<reference evidence="1 2" key="1">
    <citation type="journal article" date="2022" name="Nat. Ecol. Evol.">
        <title>A masculinizing supergene underlies an exaggerated male reproductive morph in a spider.</title>
        <authorList>
            <person name="Hendrickx F."/>
            <person name="De Corte Z."/>
            <person name="Sonet G."/>
            <person name="Van Belleghem S.M."/>
            <person name="Kostlbacher S."/>
            <person name="Vangestel C."/>
        </authorList>
    </citation>
    <scope>NUCLEOTIDE SEQUENCE [LARGE SCALE GENOMIC DNA]</scope>
    <source>
        <strain evidence="1">W744_W776</strain>
    </source>
</reference>
<proteinExistence type="predicted"/>
<accession>A0AAV6UH23</accession>
<keyword evidence="2" id="KW-1185">Reference proteome</keyword>
<gene>
    <name evidence="1" type="ORF">JTE90_021719</name>
</gene>
<name>A0AAV6UH23_9ARAC</name>
<sequence length="69" mass="7829">MEKGPKETINRNPSNQTLILDSPLPHLRFVKSITPTIPRTTFPCCVRCSTPLHSTAMLSLWYLTYIIKG</sequence>
<dbReference type="Proteomes" id="UP000827092">
    <property type="component" value="Unassembled WGS sequence"/>
</dbReference>
<organism evidence="1 2">
    <name type="scientific">Oedothorax gibbosus</name>
    <dbReference type="NCBI Taxonomy" id="931172"/>
    <lineage>
        <taxon>Eukaryota</taxon>
        <taxon>Metazoa</taxon>
        <taxon>Ecdysozoa</taxon>
        <taxon>Arthropoda</taxon>
        <taxon>Chelicerata</taxon>
        <taxon>Arachnida</taxon>
        <taxon>Araneae</taxon>
        <taxon>Araneomorphae</taxon>
        <taxon>Entelegynae</taxon>
        <taxon>Araneoidea</taxon>
        <taxon>Linyphiidae</taxon>
        <taxon>Erigoninae</taxon>
        <taxon>Oedothorax</taxon>
    </lineage>
</organism>
<evidence type="ECO:0000313" key="1">
    <source>
        <dbReference type="EMBL" id="KAG8182581.1"/>
    </source>
</evidence>
<evidence type="ECO:0000313" key="2">
    <source>
        <dbReference type="Proteomes" id="UP000827092"/>
    </source>
</evidence>
<dbReference type="AlphaFoldDB" id="A0AAV6UH23"/>
<protein>
    <submittedName>
        <fullName evidence="1">Uncharacterized protein</fullName>
    </submittedName>
</protein>